<dbReference type="EMBL" id="CP059066">
    <property type="protein sequence ID" value="QSQ09361.1"/>
    <property type="molecule type" value="Genomic_DNA"/>
</dbReference>
<dbReference type="HAMAP" id="MF_00097">
    <property type="entry name" value="TMP_synthase"/>
    <property type="match status" value="1"/>
</dbReference>
<evidence type="ECO:0000256" key="3">
    <source>
        <dbReference type="ARBA" id="ARBA00022723"/>
    </source>
</evidence>
<dbReference type="Pfam" id="PF02581">
    <property type="entry name" value="TMP-TENI"/>
    <property type="match status" value="1"/>
</dbReference>
<evidence type="ECO:0000256" key="10">
    <source>
        <dbReference type="RuleBase" id="RU003826"/>
    </source>
</evidence>
<comment type="function">
    <text evidence="9">Condenses 4-methyl-5-(beta-hydroxyethyl)thiazole monophosphate (THZ-P) and 2-methyl-4-amino-5-hydroxymethyl pyrimidine pyrophosphate (HMP-PP) to form thiamine monophosphate (TMP).</text>
</comment>
<evidence type="ECO:0000256" key="9">
    <source>
        <dbReference type="HAMAP-Rule" id="MF_00097"/>
    </source>
</evidence>
<accession>A0A8A0RLT5</accession>
<evidence type="ECO:0000259" key="12">
    <source>
        <dbReference type="Pfam" id="PF02581"/>
    </source>
</evidence>
<comment type="catalytic activity">
    <reaction evidence="8 9 10">
        <text>2-[(2R,5Z)-2-carboxy-4-methylthiazol-5(2H)-ylidene]ethyl phosphate + 4-amino-2-methyl-5-(diphosphooxymethyl)pyrimidine + 2 H(+) = thiamine phosphate + CO2 + diphosphate</text>
        <dbReference type="Rhea" id="RHEA:47844"/>
        <dbReference type="ChEBI" id="CHEBI:15378"/>
        <dbReference type="ChEBI" id="CHEBI:16526"/>
        <dbReference type="ChEBI" id="CHEBI:33019"/>
        <dbReference type="ChEBI" id="CHEBI:37575"/>
        <dbReference type="ChEBI" id="CHEBI:57841"/>
        <dbReference type="ChEBI" id="CHEBI:62899"/>
        <dbReference type="EC" id="2.5.1.3"/>
    </reaction>
</comment>
<evidence type="ECO:0000313" key="13">
    <source>
        <dbReference type="EMBL" id="QSQ09361.1"/>
    </source>
</evidence>
<feature type="binding site" evidence="9">
    <location>
        <position position="75"/>
    </location>
    <ligand>
        <name>Mg(2+)</name>
        <dbReference type="ChEBI" id="CHEBI:18420"/>
    </ligand>
</feature>
<dbReference type="UniPathway" id="UPA00060">
    <property type="reaction ID" value="UER00141"/>
</dbReference>
<proteinExistence type="inferred from homology"/>
<dbReference type="InterPro" id="IPR022998">
    <property type="entry name" value="ThiamineP_synth_TenI"/>
</dbReference>
<feature type="binding site" evidence="9">
    <location>
        <begin position="42"/>
        <end position="46"/>
    </location>
    <ligand>
        <name>4-amino-2-methyl-5-(diphosphooxymethyl)pyrimidine</name>
        <dbReference type="ChEBI" id="CHEBI:57841"/>
    </ligand>
</feature>
<dbReference type="EC" id="2.5.1.3" evidence="9"/>
<comment type="catalytic activity">
    <reaction evidence="6 9 10">
        <text>4-methyl-5-(2-phosphooxyethyl)-thiazole + 4-amino-2-methyl-5-(diphosphooxymethyl)pyrimidine + H(+) = thiamine phosphate + diphosphate</text>
        <dbReference type="Rhea" id="RHEA:22328"/>
        <dbReference type="ChEBI" id="CHEBI:15378"/>
        <dbReference type="ChEBI" id="CHEBI:33019"/>
        <dbReference type="ChEBI" id="CHEBI:37575"/>
        <dbReference type="ChEBI" id="CHEBI:57841"/>
        <dbReference type="ChEBI" id="CHEBI:58296"/>
        <dbReference type="EC" id="2.5.1.3"/>
    </reaction>
</comment>
<dbReference type="Proteomes" id="UP000662904">
    <property type="component" value="Chromosome"/>
</dbReference>
<feature type="binding site" evidence="9">
    <location>
        <position position="113"/>
    </location>
    <ligand>
        <name>4-amino-2-methyl-5-(diphosphooxymethyl)pyrimidine</name>
        <dbReference type="ChEBI" id="CHEBI:57841"/>
    </ligand>
</feature>
<dbReference type="FunFam" id="3.20.20.70:FF:000096">
    <property type="entry name" value="Thiamine-phosphate synthase"/>
    <property type="match status" value="1"/>
</dbReference>
<dbReference type="PANTHER" id="PTHR20857:SF23">
    <property type="entry name" value="THIAMINE BIOSYNTHETIC BIFUNCTIONAL ENZYME"/>
    <property type="match status" value="1"/>
</dbReference>
<protein>
    <recommendedName>
        <fullName evidence="9">Thiamine-phosphate synthase</fullName>
        <shortName evidence="9">TP synthase</shortName>
        <shortName evidence="9">TPS</shortName>
        <ecNumber evidence="9">2.5.1.3</ecNumber>
    </recommendedName>
    <alternativeName>
        <fullName evidence="9">Thiamine-phosphate pyrophosphorylase</fullName>
        <shortName evidence="9">TMP pyrophosphorylase</shortName>
        <shortName evidence="9">TMP-PPase</shortName>
    </alternativeName>
</protein>
<keyword evidence="14" id="KW-1185">Reference proteome</keyword>
<keyword evidence="5 9" id="KW-0784">Thiamine biosynthesis</keyword>
<dbReference type="CDD" id="cd00564">
    <property type="entry name" value="TMP_TenI"/>
    <property type="match status" value="1"/>
</dbReference>
<comment type="similarity">
    <text evidence="9 10">Belongs to the thiamine-phosphate synthase family.</text>
</comment>
<evidence type="ECO:0000256" key="7">
    <source>
        <dbReference type="ARBA" id="ARBA00047851"/>
    </source>
</evidence>
<evidence type="ECO:0000256" key="4">
    <source>
        <dbReference type="ARBA" id="ARBA00022842"/>
    </source>
</evidence>
<dbReference type="AlphaFoldDB" id="A0A8A0RLT5"/>
<keyword evidence="3 9" id="KW-0479">Metal-binding</keyword>
<dbReference type="KEGG" id="kme:H0A61_01722"/>
<keyword evidence="4 9" id="KW-0460">Magnesium</keyword>
<dbReference type="InterPro" id="IPR034291">
    <property type="entry name" value="TMP_synthase"/>
</dbReference>
<dbReference type="GO" id="GO:0004789">
    <property type="term" value="F:thiamine-phosphate diphosphorylase activity"/>
    <property type="evidence" value="ECO:0007669"/>
    <property type="project" value="UniProtKB-UniRule"/>
</dbReference>
<evidence type="ECO:0000256" key="11">
    <source>
        <dbReference type="RuleBase" id="RU004253"/>
    </source>
</evidence>
<evidence type="ECO:0000313" key="14">
    <source>
        <dbReference type="Proteomes" id="UP000662904"/>
    </source>
</evidence>
<dbReference type="PANTHER" id="PTHR20857">
    <property type="entry name" value="THIAMINE-PHOSPHATE PYROPHOSPHORYLASE"/>
    <property type="match status" value="1"/>
</dbReference>
<feature type="binding site" evidence="9">
    <location>
        <position position="142"/>
    </location>
    <ligand>
        <name>4-amino-2-methyl-5-(diphosphooxymethyl)pyrimidine</name>
        <dbReference type="ChEBI" id="CHEBI:57841"/>
    </ligand>
</feature>
<gene>
    <name evidence="13" type="primary">thiE_2</name>
    <name evidence="9" type="synonym">thiE</name>
    <name evidence="13" type="ORF">H0A61_01722</name>
</gene>
<name>A0A8A0RLT5_9FIRM</name>
<dbReference type="RefSeq" id="WP_206706720.1">
    <property type="nucleotide sequence ID" value="NZ_CP059066.1"/>
</dbReference>
<feature type="binding site" evidence="9">
    <location>
        <position position="94"/>
    </location>
    <ligand>
        <name>Mg(2+)</name>
        <dbReference type="ChEBI" id="CHEBI:18420"/>
    </ligand>
</feature>
<dbReference type="NCBIfam" id="TIGR00693">
    <property type="entry name" value="thiE"/>
    <property type="match status" value="1"/>
</dbReference>
<evidence type="ECO:0000256" key="2">
    <source>
        <dbReference type="ARBA" id="ARBA00022679"/>
    </source>
</evidence>
<evidence type="ECO:0000256" key="5">
    <source>
        <dbReference type="ARBA" id="ARBA00022977"/>
    </source>
</evidence>
<dbReference type="Gene3D" id="3.20.20.70">
    <property type="entry name" value="Aldolase class I"/>
    <property type="match status" value="1"/>
</dbReference>
<feature type="binding site" evidence="9">
    <location>
        <begin position="190"/>
        <end position="191"/>
    </location>
    <ligand>
        <name>2-[(2R,5Z)-2-carboxy-4-methylthiazol-5(2H)-ylidene]ethyl phosphate</name>
        <dbReference type="ChEBI" id="CHEBI:62899"/>
    </ligand>
</feature>
<feature type="domain" description="Thiamine phosphate synthase/TenI" evidence="12">
    <location>
        <begin position="12"/>
        <end position="193"/>
    </location>
</feature>
<evidence type="ECO:0000256" key="6">
    <source>
        <dbReference type="ARBA" id="ARBA00047334"/>
    </source>
</evidence>
<dbReference type="GO" id="GO:0000287">
    <property type="term" value="F:magnesium ion binding"/>
    <property type="evidence" value="ECO:0007669"/>
    <property type="project" value="UniProtKB-UniRule"/>
</dbReference>
<evidence type="ECO:0000256" key="8">
    <source>
        <dbReference type="ARBA" id="ARBA00047883"/>
    </source>
</evidence>
<dbReference type="InterPro" id="IPR013785">
    <property type="entry name" value="Aldolase_TIM"/>
</dbReference>
<feature type="binding site" evidence="9">
    <location>
        <position position="170"/>
    </location>
    <ligand>
        <name>2-[(2R,5Z)-2-carboxy-4-methylthiazol-5(2H)-ylidene]ethyl phosphate</name>
        <dbReference type="ChEBI" id="CHEBI:62899"/>
    </ligand>
</feature>
<organism evidence="13 14">
    <name type="scientific">Koleobacter methoxysyntrophicus</name>
    <dbReference type="NCBI Taxonomy" id="2751313"/>
    <lineage>
        <taxon>Bacteria</taxon>
        <taxon>Bacillati</taxon>
        <taxon>Bacillota</taxon>
        <taxon>Clostridia</taxon>
        <taxon>Koleobacterales</taxon>
        <taxon>Koleobacteraceae</taxon>
        <taxon>Koleobacter</taxon>
    </lineage>
</organism>
<comment type="catalytic activity">
    <reaction evidence="7 9 10">
        <text>2-(2-carboxy-4-methylthiazol-5-yl)ethyl phosphate + 4-amino-2-methyl-5-(diphosphooxymethyl)pyrimidine + 2 H(+) = thiamine phosphate + CO2 + diphosphate</text>
        <dbReference type="Rhea" id="RHEA:47848"/>
        <dbReference type="ChEBI" id="CHEBI:15378"/>
        <dbReference type="ChEBI" id="CHEBI:16526"/>
        <dbReference type="ChEBI" id="CHEBI:33019"/>
        <dbReference type="ChEBI" id="CHEBI:37575"/>
        <dbReference type="ChEBI" id="CHEBI:57841"/>
        <dbReference type="ChEBI" id="CHEBI:62890"/>
        <dbReference type="EC" id="2.5.1.3"/>
    </reaction>
</comment>
<sequence length="213" mass="22852">MGIKKDSVDYSLYLVTDRNILKGRDLFAAVEEAILGGVTLVQLREKEVSSKEFYNTALKMKQLTSHYGIPLIINDRLDIMLAVDAEGLHIGQEDLPLQAARKIIGADKILGYSVSNLDEAKQGKALGADYLGAGPVYYTGTKSDAGKPIGLEELKRIKDSVKIPVVAIGGINETNAAEVKQTGVDGIALVSAILGKQNTGAISRQLISLWKGN</sequence>
<keyword evidence="2 9" id="KW-0808">Transferase</keyword>
<reference evidence="13" key="1">
    <citation type="submission" date="2020-07" db="EMBL/GenBank/DDBJ databases">
        <title>Koleobacter methoxysyntrophicus gen. nov., sp. nov., a novel anaerobic bacterium isolated from deep subsurface oil field and proposal of Koleobacterales ord. nov. in the phylum Firmicutes.</title>
        <authorList>
            <person name="Sakamoto S."/>
            <person name="Tamaki H."/>
        </authorList>
    </citation>
    <scope>NUCLEOTIDE SEQUENCE</scope>
    <source>
        <strain evidence="13">NRmbB1</strain>
    </source>
</reference>
<comment type="pathway">
    <text evidence="1 9 11">Cofactor biosynthesis; thiamine diphosphate biosynthesis; thiamine phosphate from 4-amino-2-methyl-5-diphosphomethylpyrimidine and 4-methyl-5-(2-phosphoethyl)-thiazole: step 1/1.</text>
</comment>
<feature type="binding site" evidence="9">
    <location>
        <begin position="139"/>
        <end position="141"/>
    </location>
    <ligand>
        <name>2-[(2R,5Z)-2-carboxy-4-methylthiazol-5(2H)-ylidene]ethyl phosphate</name>
        <dbReference type="ChEBI" id="CHEBI:62899"/>
    </ligand>
</feature>
<dbReference type="GO" id="GO:0009229">
    <property type="term" value="P:thiamine diphosphate biosynthetic process"/>
    <property type="evidence" value="ECO:0007669"/>
    <property type="project" value="UniProtKB-UniRule"/>
</dbReference>
<dbReference type="GO" id="GO:0009228">
    <property type="term" value="P:thiamine biosynthetic process"/>
    <property type="evidence" value="ECO:0007669"/>
    <property type="project" value="UniProtKB-KW"/>
</dbReference>
<dbReference type="SUPFAM" id="SSF51391">
    <property type="entry name" value="Thiamin phosphate synthase"/>
    <property type="match status" value="1"/>
</dbReference>
<dbReference type="InterPro" id="IPR036206">
    <property type="entry name" value="ThiamineP_synth_sf"/>
</dbReference>
<comment type="cofactor">
    <cofactor evidence="9">
        <name>Mg(2+)</name>
        <dbReference type="ChEBI" id="CHEBI:18420"/>
    </cofactor>
    <text evidence="9">Binds 1 Mg(2+) ion per subunit.</text>
</comment>
<dbReference type="GO" id="GO:0005737">
    <property type="term" value="C:cytoplasm"/>
    <property type="evidence" value="ECO:0007669"/>
    <property type="project" value="TreeGrafter"/>
</dbReference>
<feature type="binding site" evidence="9">
    <location>
        <position position="74"/>
    </location>
    <ligand>
        <name>4-amino-2-methyl-5-(diphosphooxymethyl)pyrimidine</name>
        <dbReference type="ChEBI" id="CHEBI:57841"/>
    </ligand>
</feature>
<evidence type="ECO:0000256" key="1">
    <source>
        <dbReference type="ARBA" id="ARBA00005165"/>
    </source>
</evidence>